<protein>
    <submittedName>
        <fullName evidence="3">Murein hydrolase activator EnvC family protein</fullName>
    </submittedName>
</protein>
<dbReference type="RefSeq" id="WP_380325756.1">
    <property type="nucleotide sequence ID" value="NZ_JBHYPW010000030.1"/>
</dbReference>
<dbReference type="Proteomes" id="UP001599542">
    <property type="component" value="Unassembled WGS sequence"/>
</dbReference>
<feature type="domain" description="M23ase beta-sheet core" evidence="2">
    <location>
        <begin position="80"/>
        <end position="177"/>
    </location>
</feature>
<comment type="caution">
    <text evidence="3">The sequence shown here is derived from an EMBL/GenBank/DDBJ whole genome shotgun (WGS) entry which is preliminary data.</text>
</comment>
<evidence type="ECO:0000313" key="3">
    <source>
        <dbReference type="EMBL" id="MFE1355264.1"/>
    </source>
</evidence>
<name>A0ABW6GRQ4_9ACTN</name>
<evidence type="ECO:0000313" key="4">
    <source>
        <dbReference type="Proteomes" id="UP001599542"/>
    </source>
</evidence>
<dbReference type="InterPro" id="IPR050570">
    <property type="entry name" value="Cell_wall_metabolism_enzyme"/>
</dbReference>
<keyword evidence="1" id="KW-0732">Signal</keyword>
<dbReference type="Gene3D" id="2.70.70.10">
    <property type="entry name" value="Glucose Permease (Domain IIA)"/>
    <property type="match status" value="1"/>
</dbReference>
<accession>A0ABW6GRQ4</accession>
<dbReference type="GO" id="GO:0016787">
    <property type="term" value="F:hydrolase activity"/>
    <property type="evidence" value="ECO:0007669"/>
    <property type="project" value="UniProtKB-KW"/>
</dbReference>
<evidence type="ECO:0000256" key="1">
    <source>
        <dbReference type="ARBA" id="ARBA00022729"/>
    </source>
</evidence>
<dbReference type="SUPFAM" id="SSF51261">
    <property type="entry name" value="Duplicated hybrid motif"/>
    <property type="match status" value="1"/>
</dbReference>
<dbReference type="CDD" id="cd12797">
    <property type="entry name" value="M23_peptidase"/>
    <property type="match status" value="1"/>
</dbReference>
<organism evidence="3 4">
    <name type="scientific">Kitasatospora phosalacinea</name>
    <dbReference type="NCBI Taxonomy" id="2065"/>
    <lineage>
        <taxon>Bacteria</taxon>
        <taxon>Bacillati</taxon>
        <taxon>Actinomycetota</taxon>
        <taxon>Actinomycetes</taxon>
        <taxon>Kitasatosporales</taxon>
        <taxon>Streptomycetaceae</taxon>
        <taxon>Kitasatospora</taxon>
    </lineage>
</organism>
<dbReference type="EMBL" id="JBHYPX010000057">
    <property type="protein sequence ID" value="MFE1355264.1"/>
    <property type="molecule type" value="Genomic_DNA"/>
</dbReference>
<proteinExistence type="predicted"/>
<sequence length="194" mass="18959">MRTGVVLLLVQGLALVVCGGFAPGAGAVRSPAVGPAPDGPAAAGPLAVGPGPGPGRVWPVGDRSGLLRRFDPPPTHWAAGHRGVDLAAAPGTVVRAAAPGVVTFAGEVAGRPVVVVTHTGSGAPPLRTTYLPVVASAAVGTGVAAGDPIGVVATGSGHCPVDCLHWGLLRGDHYLDPLALLGSGRARLLPLAPP</sequence>
<evidence type="ECO:0000259" key="2">
    <source>
        <dbReference type="Pfam" id="PF01551"/>
    </source>
</evidence>
<dbReference type="InterPro" id="IPR016047">
    <property type="entry name" value="M23ase_b-sheet_dom"/>
</dbReference>
<dbReference type="Pfam" id="PF01551">
    <property type="entry name" value="Peptidase_M23"/>
    <property type="match status" value="1"/>
</dbReference>
<dbReference type="InterPro" id="IPR011055">
    <property type="entry name" value="Dup_hybrid_motif"/>
</dbReference>
<dbReference type="PANTHER" id="PTHR21666:SF289">
    <property type="entry name" value="L-ALA--D-GLU ENDOPEPTIDASE"/>
    <property type="match status" value="1"/>
</dbReference>
<reference evidence="3 4" key="1">
    <citation type="submission" date="2024-09" db="EMBL/GenBank/DDBJ databases">
        <title>The Natural Products Discovery Center: Release of the First 8490 Sequenced Strains for Exploring Actinobacteria Biosynthetic Diversity.</title>
        <authorList>
            <person name="Kalkreuter E."/>
            <person name="Kautsar S.A."/>
            <person name="Yang D."/>
            <person name="Bader C.D."/>
            <person name="Teijaro C.N."/>
            <person name="Fluegel L."/>
            <person name="Davis C.M."/>
            <person name="Simpson J.R."/>
            <person name="Lauterbach L."/>
            <person name="Steele A.D."/>
            <person name="Gui C."/>
            <person name="Meng S."/>
            <person name="Li G."/>
            <person name="Viehrig K."/>
            <person name="Ye F."/>
            <person name="Su P."/>
            <person name="Kiefer A.F."/>
            <person name="Nichols A."/>
            <person name="Cepeda A.J."/>
            <person name="Yan W."/>
            <person name="Fan B."/>
            <person name="Jiang Y."/>
            <person name="Adhikari A."/>
            <person name="Zheng C.-J."/>
            <person name="Schuster L."/>
            <person name="Cowan T.M."/>
            <person name="Smanski M.J."/>
            <person name="Chevrette M.G."/>
            <person name="De Carvalho L.P.S."/>
            <person name="Shen B."/>
        </authorList>
    </citation>
    <scope>NUCLEOTIDE SEQUENCE [LARGE SCALE GENOMIC DNA]</scope>
    <source>
        <strain evidence="3 4">NPDC058753</strain>
    </source>
</reference>
<dbReference type="PANTHER" id="PTHR21666">
    <property type="entry name" value="PEPTIDASE-RELATED"/>
    <property type="match status" value="1"/>
</dbReference>
<gene>
    <name evidence="3" type="ORF">ACFW6T_25060</name>
</gene>
<keyword evidence="4" id="KW-1185">Reference proteome</keyword>
<keyword evidence="3" id="KW-0378">Hydrolase</keyword>